<dbReference type="EMBL" id="CABVII010000004">
    <property type="protein sequence ID" value="VVO68013.1"/>
    <property type="molecule type" value="Genomic_DNA"/>
</dbReference>
<evidence type="ECO:0008006" key="5">
    <source>
        <dbReference type="Google" id="ProtNLM"/>
    </source>
</evidence>
<dbReference type="InterPro" id="IPR021831">
    <property type="entry name" value="ParD-like"/>
</dbReference>
<dbReference type="Proteomes" id="UP000385207">
    <property type="component" value="Unassembled WGS sequence"/>
</dbReference>
<protein>
    <recommendedName>
        <fullName evidence="5">ParD-like antitoxin of type II toxin-antitoxin system</fullName>
    </recommendedName>
</protein>
<evidence type="ECO:0000313" key="3">
    <source>
        <dbReference type="Proteomes" id="UP000375525"/>
    </source>
</evidence>
<dbReference type="RefSeq" id="WP_150779206.1">
    <property type="nucleotide sequence ID" value="NZ_CABVIH010000006.1"/>
</dbReference>
<dbReference type="Proteomes" id="UP000375525">
    <property type="component" value="Unassembled WGS sequence"/>
</dbReference>
<evidence type="ECO:0000313" key="4">
    <source>
        <dbReference type="Proteomes" id="UP000385207"/>
    </source>
</evidence>
<dbReference type="AlphaFoldDB" id="A0A5E7I855"/>
<gene>
    <name evidence="1" type="ORF">PS862_01179</name>
    <name evidence="2" type="ORF">PS880_01486</name>
</gene>
<evidence type="ECO:0000313" key="2">
    <source>
        <dbReference type="EMBL" id="VVO74629.1"/>
    </source>
</evidence>
<name>A0A5E7I855_PSEFL</name>
<evidence type="ECO:0000313" key="1">
    <source>
        <dbReference type="EMBL" id="VVO68013.1"/>
    </source>
</evidence>
<accession>A0A5E7I855</accession>
<dbReference type="OrthoDB" id="5422561at2"/>
<dbReference type="EMBL" id="CABVIH010000006">
    <property type="protein sequence ID" value="VVO74629.1"/>
    <property type="molecule type" value="Genomic_DNA"/>
</dbReference>
<proteinExistence type="predicted"/>
<sequence>MSTVIKLDSALVESARIYASAAHRTTTKQIEYWATIGRIAEQNPELSYDFIVGLLQARAQLKAGDASEYTFR</sequence>
<dbReference type="Pfam" id="PF11903">
    <property type="entry name" value="ParD_like"/>
    <property type="match status" value="1"/>
</dbReference>
<reference evidence="3 4" key="1">
    <citation type="submission" date="2019-09" db="EMBL/GenBank/DDBJ databases">
        <authorList>
            <person name="Chandra G."/>
            <person name="Truman W A."/>
        </authorList>
    </citation>
    <scope>NUCLEOTIDE SEQUENCE [LARGE SCALE GENOMIC DNA]</scope>
    <source>
        <strain evidence="1">PS862</strain>
        <strain evidence="2">PS880</strain>
    </source>
</reference>
<organism evidence="1 4">
    <name type="scientific">Pseudomonas fluorescens</name>
    <dbReference type="NCBI Taxonomy" id="294"/>
    <lineage>
        <taxon>Bacteria</taxon>
        <taxon>Pseudomonadati</taxon>
        <taxon>Pseudomonadota</taxon>
        <taxon>Gammaproteobacteria</taxon>
        <taxon>Pseudomonadales</taxon>
        <taxon>Pseudomonadaceae</taxon>
        <taxon>Pseudomonas</taxon>
    </lineage>
</organism>